<feature type="transmembrane region" description="Helical" evidence="1">
    <location>
        <begin position="6"/>
        <end position="24"/>
    </location>
</feature>
<feature type="transmembrane region" description="Helical" evidence="1">
    <location>
        <begin position="31"/>
        <end position="48"/>
    </location>
</feature>
<evidence type="ECO:0000313" key="4">
    <source>
        <dbReference type="Proteomes" id="UP000077667"/>
    </source>
</evidence>
<feature type="transmembrane region" description="Helical" evidence="1">
    <location>
        <begin position="60"/>
        <end position="78"/>
    </location>
</feature>
<keyword evidence="1" id="KW-0472">Membrane</keyword>
<gene>
    <name evidence="3" type="ORF">A8C56_20405</name>
</gene>
<reference evidence="3 4" key="1">
    <citation type="submission" date="2016-05" db="EMBL/GenBank/DDBJ databases">
        <title>Niabella ginsenosidivorans BS26 whole genome sequencing.</title>
        <authorList>
            <person name="Im W.T."/>
            <person name="Siddiqi M.Z."/>
        </authorList>
    </citation>
    <scope>NUCLEOTIDE SEQUENCE [LARGE SCALE GENOMIC DNA]</scope>
    <source>
        <strain evidence="3 4">BS26</strain>
    </source>
</reference>
<organism evidence="3 4">
    <name type="scientific">Niabella ginsenosidivorans</name>
    <dbReference type="NCBI Taxonomy" id="1176587"/>
    <lineage>
        <taxon>Bacteria</taxon>
        <taxon>Pseudomonadati</taxon>
        <taxon>Bacteroidota</taxon>
        <taxon>Chitinophagia</taxon>
        <taxon>Chitinophagales</taxon>
        <taxon>Chitinophagaceae</taxon>
        <taxon>Niabella</taxon>
    </lineage>
</organism>
<dbReference type="Proteomes" id="UP000077667">
    <property type="component" value="Chromosome"/>
</dbReference>
<name>A0A1A9I8M7_9BACT</name>
<keyword evidence="4" id="KW-1185">Reference proteome</keyword>
<accession>A0A1A9I8M7</accession>
<dbReference type="InterPro" id="IPR058058">
    <property type="entry name" value="CBU_0592-like"/>
</dbReference>
<feature type="domain" description="CBU-0592-like" evidence="2">
    <location>
        <begin position="7"/>
        <end position="81"/>
    </location>
</feature>
<proteinExistence type="predicted"/>
<dbReference type="KEGG" id="nia:A8C56_20405"/>
<keyword evidence="1" id="KW-0812">Transmembrane</keyword>
<evidence type="ECO:0000256" key="1">
    <source>
        <dbReference type="SAM" id="Phobius"/>
    </source>
</evidence>
<evidence type="ECO:0000313" key="3">
    <source>
        <dbReference type="EMBL" id="ANH83031.1"/>
    </source>
</evidence>
<keyword evidence="1" id="KW-1133">Transmembrane helix</keyword>
<sequence>MYIMLLNSIGWIGLGSCTLAYLLLNLKYIRFDGWLFQALNLLGGAGLAIKALDFDDTPNFLANCLWLVIACFGMIKYFRNRPRNNDQEIPSNA</sequence>
<protein>
    <recommendedName>
        <fullName evidence="2">CBU-0592-like domain-containing protein</fullName>
    </recommendedName>
</protein>
<dbReference type="STRING" id="1176587.A8C56_20405"/>
<dbReference type="AlphaFoldDB" id="A0A1A9I8M7"/>
<dbReference type="NCBIfam" id="NF047864">
    <property type="entry name" value="CBU_0592_membra"/>
    <property type="match status" value="1"/>
</dbReference>
<dbReference type="EMBL" id="CP015772">
    <property type="protein sequence ID" value="ANH83031.1"/>
    <property type="molecule type" value="Genomic_DNA"/>
</dbReference>
<evidence type="ECO:0000259" key="2">
    <source>
        <dbReference type="Pfam" id="PF26604"/>
    </source>
</evidence>
<dbReference type="Pfam" id="PF26604">
    <property type="entry name" value="CBU_0592"/>
    <property type="match status" value="1"/>
</dbReference>